<feature type="domain" description="SGNH hydrolase-type esterase" evidence="3">
    <location>
        <begin position="73"/>
        <end position="294"/>
    </location>
</feature>
<proteinExistence type="predicted"/>
<dbReference type="OrthoDB" id="5561551at2"/>
<evidence type="ECO:0000256" key="1">
    <source>
        <dbReference type="SAM" id="MobiDB-lite"/>
    </source>
</evidence>
<comment type="caution">
    <text evidence="4">The sequence shown here is derived from an EMBL/GenBank/DDBJ whole genome shotgun (WGS) entry which is preliminary data.</text>
</comment>
<feature type="region of interest" description="Disordered" evidence="1">
    <location>
        <begin position="29"/>
        <end position="63"/>
    </location>
</feature>
<evidence type="ECO:0000313" key="4">
    <source>
        <dbReference type="EMBL" id="PWD51581.1"/>
    </source>
</evidence>
<dbReference type="InterPro" id="IPR013830">
    <property type="entry name" value="SGNH_hydro"/>
</dbReference>
<dbReference type="Proteomes" id="UP000245166">
    <property type="component" value="Unassembled WGS sequence"/>
</dbReference>
<feature type="chain" id="PRO_5015788173" description="SGNH hydrolase-type esterase domain-containing protein" evidence="2">
    <location>
        <begin position="31"/>
        <end position="319"/>
    </location>
</feature>
<feature type="compositionally biased region" description="Pro residues" evidence="1">
    <location>
        <begin position="52"/>
        <end position="62"/>
    </location>
</feature>
<dbReference type="EMBL" id="PYHR01000002">
    <property type="protein sequence ID" value="PWD51581.1"/>
    <property type="molecule type" value="Genomic_DNA"/>
</dbReference>
<dbReference type="Gene3D" id="3.40.50.1110">
    <property type="entry name" value="SGNH hydrolase"/>
    <property type="match status" value="1"/>
</dbReference>
<organism evidence="4 5">
    <name type="scientific">Serinibacter arcticus</name>
    <dbReference type="NCBI Taxonomy" id="1655435"/>
    <lineage>
        <taxon>Bacteria</taxon>
        <taxon>Bacillati</taxon>
        <taxon>Actinomycetota</taxon>
        <taxon>Actinomycetes</taxon>
        <taxon>Micrococcales</taxon>
        <taxon>Beutenbergiaceae</taxon>
        <taxon>Serinibacter</taxon>
    </lineage>
</organism>
<evidence type="ECO:0000259" key="3">
    <source>
        <dbReference type="Pfam" id="PF13472"/>
    </source>
</evidence>
<gene>
    <name evidence="4" type="ORF">C8046_13950</name>
</gene>
<feature type="compositionally biased region" description="Low complexity" evidence="1">
    <location>
        <begin position="36"/>
        <end position="51"/>
    </location>
</feature>
<dbReference type="Pfam" id="PF13472">
    <property type="entry name" value="Lipase_GDSL_2"/>
    <property type="match status" value="1"/>
</dbReference>
<keyword evidence="5" id="KW-1185">Reference proteome</keyword>
<protein>
    <recommendedName>
        <fullName evidence="3">SGNH hydrolase-type esterase domain-containing protein</fullName>
    </recommendedName>
</protein>
<feature type="signal peptide" evidence="2">
    <location>
        <begin position="1"/>
        <end position="30"/>
    </location>
</feature>
<dbReference type="RefSeq" id="WP_109229960.1">
    <property type="nucleotide sequence ID" value="NZ_PYHR01000002.1"/>
</dbReference>
<dbReference type="AlphaFoldDB" id="A0A2U1ZX78"/>
<keyword evidence="2" id="KW-0732">Signal</keyword>
<evidence type="ECO:0000256" key="2">
    <source>
        <dbReference type="SAM" id="SignalP"/>
    </source>
</evidence>
<dbReference type="InterPro" id="IPR036514">
    <property type="entry name" value="SGNH_hydro_sf"/>
</dbReference>
<name>A0A2U1ZX78_9MICO</name>
<reference evidence="4 5" key="1">
    <citation type="submission" date="2018-03" db="EMBL/GenBank/DDBJ databases">
        <title>Genome assembly of novel Miniimonas species PCH200.</title>
        <authorList>
            <person name="Thakur V."/>
            <person name="Kumar V."/>
            <person name="Singh D."/>
        </authorList>
    </citation>
    <scope>NUCLEOTIDE SEQUENCE [LARGE SCALE GENOMIC DNA]</scope>
    <source>
        <strain evidence="4 5">PCH200</strain>
    </source>
</reference>
<evidence type="ECO:0000313" key="5">
    <source>
        <dbReference type="Proteomes" id="UP000245166"/>
    </source>
</evidence>
<dbReference type="SUPFAM" id="SSF52266">
    <property type="entry name" value="SGNH hydrolase"/>
    <property type="match status" value="1"/>
</dbReference>
<dbReference type="PROSITE" id="PS51257">
    <property type="entry name" value="PROKAR_LIPOPROTEIN"/>
    <property type="match status" value="1"/>
</dbReference>
<sequence>MITRPGPRAATLGLTAVVLATAMLTSCSPADGGGEPTATGEAPPSSTTAPSSPTPTAAPEPAPAAGQPLVLLAVGDSLTTGFASCDTVIGCTAASWALGTDPAVDSIATRLGAAGYAVTSVDAALEGAQMHDGVALVDEALAQPGAPAGTDVGLVTVMFGANDVCAPDAASMTARGDFADALDGLLTHLETVTPGADVVVTSVPAVIDVWDAAEDDPAARQVWSYGLCETVLGGDDAVRAQAAERLAELQAAIAPACERHAACRFDDGAVAAAPVTAEWLSPVDHFHPSATGQAVLAAAAWPTVADVLGLDATTDTATE</sequence>
<accession>A0A2U1ZX78</accession>